<dbReference type="Proteomes" id="UP001319200">
    <property type="component" value="Unassembled WGS sequence"/>
</dbReference>
<evidence type="ECO:0000313" key="2">
    <source>
        <dbReference type="EMBL" id="MBT1699659.1"/>
    </source>
</evidence>
<sequence length="77" mass="8974">MKTKTISTDHKKGSRRHDYPERQVGFPERNDVTNPNEEMERVHVDLETLDISRKNNKAFTREITGRNTSNDTTSGER</sequence>
<proteinExistence type="predicted"/>
<dbReference type="AlphaFoldDB" id="A0AAP2DSH3"/>
<feature type="compositionally biased region" description="Basic and acidic residues" evidence="1">
    <location>
        <begin position="7"/>
        <end position="21"/>
    </location>
</feature>
<protein>
    <submittedName>
        <fullName evidence="2">Uncharacterized protein</fullName>
    </submittedName>
</protein>
<comment type="caution">
    <text evidence="2">The sequence shown here is derived from an EMBL/GenBank/DDBJ whole genome shotgun (WGS) entry which is preliminary data.</text>
</comment>
<evidence type="ECO:0000256" key="1">
    <source>
        <dbReference type="SAM" id="MobiDB-lite"/>
    </source>
</evidence>
<feature type="region of interest" description="Disordered" evidence="1">
    <location>
        <begin position="1"/>
        <end position="40"/>
    </location>
</feature>
<dbReference type="RefSeq" id="WP_254167756.1">
    <property type="nucleotide sequence ID" value="NZ_JAHESF010000028.1"/>
</dbReference>
<evidence type="ECO:0000313" key="3">
    <source>
        <dbReference type="Proteomes" id="UP001319200"/>
    </source>
</evidence>
<gene>
    <name evidence="2" type="ORF">KK083_22420</name>
</gene>
<name>A0AAP2DSH3_9BACT</name>
<accession>A0AAP2DSH3</accession>
<organism evidence="2 3">
    <name type="scientific">Chryseosolibacter histidini</name>
    <dbReference type="NCBI Taxonomy" id="2782349"/>
    <lineage>
        <taxon>Bacteria</taxon>
        <taxon>Pseudomonadati</taxon>
        <taxon>Bacteroidota</taxon>
        <taxon>Cytophagia</taxon>
        <taxon>Cytophagales</taxon>
        <taxon>Chryseotaleaceae</taxon>
        <taxon>Chryseosolibacter</taxon>
    </lineage>
</organism>
<dbReference type="EMBL" id="JAHESF010000028">
    <property type="protein sequence ID" value="MBT1699659.1"/>
    <property type="molecule type" value="Genomic_DNA"/>
</dbReference>
<reference evidence="2 3" key="1">
    <citation type="submission" date="2021-05" db="EMBL/GenBank/DDBJ databases">
        <title>A Polyphasic approach of four new species of the genus Ohtaekwangia: Ohtaekwangia histidinii sp. nov., Ohtaekwangia cretensis sp. nov., Ohtaekwangia indiensis sp. nov., Ohtaekwangia reichenbachii sp. nov. from diverse environment.</title>
        <authorList>
            <person name="Octaviana S."/>
        </authorList>
    </citation>
    <scope>NUCLEOTIDE SEQUENCE [LARGE SCALE GENOMIC DNA]</scope>
    <source>
        <strain evidence="2 3">PWU4</strain>
    </source>
</reference>
<keyword evidence="3" id="KW-1185">Reference proteome</keyword>